<evidence type="ECO:0000256" key="3">
    <source>
        <dbReference type="ARBA" id="ARBA00009400"/>
    </source>
</evidence>
<evidence type="ECO:0000256" key="8">
    <source>
        <dbReference type="ARBA" id="ARBA00022679"/>
    </source>
</evidence>
<keyword evidence="8 12" id="KW-0808">Transferase</keyword>
<comment type="subunit">
    <text evidence="4">Hexamer formed by 3 homodimers.</text>
</comment>
<dbReference type="OrthoDB" id="9782546at2"/>
<dbReference type="Proteomes" id="UP000182631">
    <property type="component" value="Unassembled WGS sequence"/>
</dbReference>
<keyword evidence="7 12" id="KW-0328">Glycosyltransferase</keyword>
<dbReference type="GO" id="GO:0005737">
    <property type="term" value="C:cytoplasm"/>
    <property type="evidence" value="ECO:0007669"/>
    <property type="project" value="TreeGrafter"/>
</dbReference>
<evidence type="ECO:0000256" key="6">
    <source>
        <dbReference type="ARBA" id="ARBA00022642"/>
    </source>
</evidence>
<sequence>MAALLWTPELRHSLERWLQEDLGRGDLSAPAVGDVQGDALWLAKESGCFCGGPLAAELFHLLNPAVQVQVLVADGDAVAPGTELLRLHGPAAALLAGERVALNLAMCLSGVATATARLVAQLAGSGIHLVDTRKTTPGLRLLEKYAVRCGGGLNHRMGLDDAVMLKENHLAWCGGLAPALQRVRRQAPWPVSVIVEAETAAEAKAAVEAGAEGVLLDEFAPEAVEGLAPKLRHRARQRGKNVVLEVSGVRPEQLGAYGSCDVDLISTSAPVTHSPWLDLTMRFCRE</sequence>
<dbReference type="EC" id="2.4.2.19" evidence="5"/>
<dbReference type="FunFam" id="3.20.20.70:FF:000030">
    <property type="entry name" value="Nicotinate-nucleotide pyrophosphorylase, carboxylating"/>
    <property type="match status" value="1"/>
</dbReference>
<comment type="pathway">
    <text evidence="2">Cofactor biosynthesis; NAD(+) biosynthesis; nicotinate D-ribonucleotide from quinolinate: step 1/1.</text>
</comment>
<keyword evidence="16" id="KW-1185">Reference proteome</keyword>
<reference evidence="16" key="1">
    <citation type="submission" date="2016-02" db="EMBL/GenBank/DDBJ databases">
        <authorList>
            <person name="liu f."/>
        </authorList>
    </citation>
    <scope>NUCLEOTIDE SEQUENCE [LARGE SCALE GENOMIC DNA]</scope>
</reference>
<dbReference type="GO" id="GO:0009435">
    <property type="term" value="P:NAD+ biosynthetic process"/>
    <property type="evidence" value="ECO:0007669"/>
    <property type="project" value="UniProtKB-UniPathway"/>
</dbReference>
<evidence type="ECO:0000256" key="9">
    <source>
        <dbReference type="ARBA" id="ARBA00033102"/>
    </source>
</evidence>
<dbReference type="Pfam" id="PF01729">
    <property type="entry name" value="QRPTase_C"/>
    <property type="match status" value="1"/>
</dbReference>
<evidence type="ECO:0000256" key="7">
    <source>
        <dbReference type="ARBA" id="ARBA00022676"/>
    </source>
</evidence>
<evidence type="ECO:0000256" key="4">
    <source>
        <dbReference type="ARBA" id="ARBA00011218"/>
    </source>
</evidence>
<dbReference type="SUPFAM" id="SSF51690">
    <property type="entry name" value="Nicotinate/Quinolinate PRTase C-terminal domain-like"/>
    <property type="match status" value="1"/>
</dbReference>
<dbReference type="PANTHER" id="PTHR32179">
    <property type="entry name" value="NICOTINATE-NUCLEOTIDE PYROPHOSPHORYLASE [CARBOXYLATING]"/>
    <property type="match status" value="1"/>
</dbReference>
<dbReference type="InterPro" id="IPR037128">
    <property type="entry name" value="Quinolinate_PRibosylTase_N_sf"/>
</dbReference>
<evidence type="ECO:0000313" key="16">
    <source>
        <dbReference type="Proteomes" id="UP000182631"/>
    </source>
</evidence>
<organism evidence="15 16">
    <name type="scientific">Candidatus Synechococcus spongiarum</name>
    <dbReference type="NCBI Taxonomy" id="431041"/>
    <lineage>
        <taxon>Bacteria</taxon>
        <taxon>Bacillati</taxon>
        <taxon>Cyanobacteriota</taxon>
        <taxon>Cyanophyceae</taxon>
        <taxon>Synechococcales</taxon>
        <taxon>Synechococcaceae</taxon>
        <taxon>Synechococcus</taxon>
    </lineage>
</organism>
<dbReference type="SUPFAM" id="SSF54675">
    <property type="entry name" value="Nicotinate/Quinolinate PRTase N-terminal domain-like"/>
    <property type="match status" value="1"/>
</dbReference>
<dbReference type="Gene3D" id="3.20.20.70">
    <property type="entry name" value="Aldolase class I"/>
    <property type="match status" value="1"/>
</dbReference>
<feature type="domain" description="Quinolinate phosphoribosyl transferase N-terminal" evidence="14">
    <location>
        <begin position="33"/>
        <end position="106"/>
    </location>
</feature>
<comment type="catalytic activity">
    <reaction evidence="10">
        <text>nicotinate beta-D-ribonucleotide + CO2 + diphosphate = quinolinate + 5-phospho-alpha-D-ribose 1-diphosphate + 2 H(+)</text>
        <dbReference type="Rhea" id="RHEA:12733"/>
        <dbReference type="ChEBI" id="CHEBI:15378"/>
        <dbReference type="ChEBI" id="CHEBI:16526"/>
        <dbReference type="ChEBI" id="CHEBI:29959"/>
        <dbReference type="ChEBI" id="CHEBI:33019"/>
        <dbReference type="ChEBI" id="CHEBI:57502"/>
        <dbReference type="ChEBI" id="CHEBI:58017"/>
        <dbReference type="EC" id="2.4.2.19"/>
    </reaction>
</comment>
<dbReference type="InterPro" id="IPR022412">
    <property type="entry name" value="Quinolinate_PRibosylTrfase_N"/>
</dbReference>
<dbReference type="GO" id="GO:0004514">
    <property type="term" value="F:nicotinate-nucleotide diphosphorylase (carboxylating) activity"/>
    <property type="evidence" value="ECO:0007669"/>
    <property type="project" value="UniProtKB-EC"/>
</dbReference>
<dbReference type="AlphaFoldDB" id="A0A165B1J9"/>
<evidence type="ECO:0000256" key="10">
    <source>
        <dbReference type="ARBA" id="ARBA00047445"/>
    </source>
</evidence>
<dbReference type="PANTHER" id="PTHR32179:SF4">
    <property type="entry name" value="PYROPHOSPHORYLASE MODD-RELATED"/>
    <property type="match status" value="1"/>
</dbReference>
<evidence type="ECO:0000256" key="1">
    <source>
        <dbReference type="ARBA" id="ARBA00003237"/>
    </source>
</evidence>
<proteinExistence type="inferred from homology"/>
<dbReference type="Gene3D" id="3.90.1170.20">
    <property type="entry name" value="Quinolinate phosphoribosyl transferase, N-terminal domain"/>
    <property type="match status" value="1"/>
</dbReference>
<evidence type="ECO:0000259" key="14">
    <source>
        <dbReference type="Pfam" id="PF02749"/>
    </source>
</evidence>
<dbReference type="InterPro" id="IPR004393">
    <property type="entry name" value="NadC"/>
</dbReference>
<dbReference type="CDD" id="cd01572">
    <property type="entry name" value="QPRTase"/>
    <property type="match status" value="1"/>
</dbReference>
<accession>A0A165B1J9</accession>
<dbReference type="NCBIfam" id="TIGR00078">
    <property type="entry name" value="nadC"/>
    <property type="match status" value="1"/>
</dbReference>
<evidence type="ECO:0000256" key="5">
    <source>
        <dbReference type="ARBA" id="ARBA00011944"/>
    </source>
</evidence>
<dbReference type="InterPro" id="IPR027277">
    <property type="entry name" value="NadC/ModD"/>
</dbReference>
<protein>
    <recommendedName>
        <fullName evidence="11">Probable nicotinate-nucleotide pyrophosphorylase [carboxylating]</fullName>
        <ecNumber evidence="5">2.4.2.19</ecNumber>
    </recommendedName>
    <alternativeName>
        <fullName evidence="9">Quinolinate phosphoribosyltransferase [decarboxylating]</fullName>
    </alternativeName>
</protein>
<evidence type="ECO:0000256" key="2">
    <source>
        <dbReference type="ARBA" id="ARBA00004893"/>
    </source>
</evidence>
<comment type="function">
    <text evidence="1">Involved in the catabolism of quinolinic acid (QA).</text>
</comment>
<dbReference type="Pfam" id="PF02749">
    <property type="entry name" value="QRPTase_N"/>
    <property type="match status" value="1"/>
</dbReference>
<keyword evidence="6" id="KW-0662">Pyridine nucleotide biosynthesis</keyword>
<name>A0A165B1J9_9SYNE</name>
<dbReference type="InterPro" id="IPR013785">
    <property type="entry name" value="Aldolase_TIM"/>
</dbReference>
<dbReference type="InterPro" id="IPR002638">
    <property type="entry name" value="Quinolinate_PRibosylTrfase_C"/>
</dbReference>
<dbReference type="PIRSF" id="PIRSF006250">
    <property type="entry name" value="NadC_ModD"/>
    <property type="match status" value="1"/>
</dbReference>
<dbReference type="EMBL" id="FITM01000144">
    <property type="protein sequence ID" value="SAY39222.1"/>
    <property type="molecule type" value="Genomic_DNA"/>
</dbReference>
<feature type="domain" description="Quinolinate phosphoribosyl transferase C-terminal" evidence="13">
    <location>
        <begin position="111"/>
        <end position="282"/>
    </location>
</feature>
<dbReference type="UniPathway" id="UPA00253">
    <property type="reaction ID" value="UER00331"/>
</dbReference>
<dbReference type="GO" id="GO:0034213">
    <property type="term" value="P:quinolinate catabolic process"/>
    <property type="evidence" value="ECO:0007669"/>
    <property type="project" value="TreeGrafter"/>
</dbReference>
<dbReference type="RefSeq" id="WP_102135493.1">
    <property type="nucleotide sequence ID" value="NZ_FITM01000144.1"/>
</dbReference>
<dbReference type="FunFam" id="3.90.1170.20:FF:000001">
    <property type="entry name" value="Nicotinate-nucleotide diphosphorylase (Carboxylating)"/>
    <property type="match status" value="1"/>
</dbReference>
<dbReference type="InterPro" id="IPR036068">
    <property type="entry name" value="Nicotinate_pribotase-like_C"/>
</dbReference>
<evidence type="ECO:0000313" key="15">
    <source>
        <dbReference type="EMBL" id="SAY39222.1"/>
    </source>
</evidence>
<gene>
    <name evidence="15" type="ORF">FLM9_1292</name>
</gene>
<evidence type="ECO:0000256" key="11">
    <source>
        <dbReference type="ARBA" id="ARBA00069173"/>
    </source>
</evidence>
<evidence type="ECO:0000259" key="13">
    <source>
        <dbReference type="Pfam" id="PF01729"/>
    </source>
</evidence>
<evidence type="ECO:0000256" key="12">
    <source>
        <dbReference type="PIRNR" id="PIRNR006250"/>
    </source>
</evidence>
<comment type="similarity">
    <text evidence="3 12">Belongs to the NadC/ModD family.</text>
</comment>